<comment type="similarity">
    <text evidence="8">Belongs to the binding-protein-dependent transport system permease family. LivHM subfamily.</text>
</comment>
<dbReference type="RefSeq" id="WP_274110240.1">
    <property type="nucleotide sequence ID" value="NZ_JAPCKI010000005.1"/>
</dbReference>
<accession>A0ABT5RWB5</accession>
<protein>
    <submittedName>
        <fullName evidence="10">Branched-chain amino acid ABC transporter permease</fullName>
    </submittedName>
</protein>
<keyword evidence="2" id="KW-0813">Transport</keyword>
<dbReference type="InterPro" id="IPR052157">
    <property type="entry name" value="BCAA_transport_permease"/>
</dbReference>
<feature type="transmembrane region" description="Helical" evidence="9">
    <location>
        <begin position="133"/>
        <end position="156"/>
    </location>
</feature>
<keyword evidence="5" id="KW-0029">Amino-acid transport</keyword>
<evidence type="ECO:0000256" key="2">
    <source>
        <dbReference type="ARBA" id="ARBA00022448"/>
    </source>
</evidence>
<organism evidence="10 11">
    <name type="scientific">Acidovorax benzenivorans</name>
    <dbReference type="NCBI Taxonomy" id="2987520"/>
    <lineage>
        <taxon>Bacteria</taxon>
        <taxon>Pseudomonadati</taxon>
        <taxon>Pseudomonadota</taxon>
        <taxon>Betaproteobacteria</taxon>
        <taxon>Burkholderiales</taxon>
        <taxon>Comamonadaceae</taxon>
        <taxon>Acidovorax</taxon>
    </lineage>
</organism>
<comment type="subcellular location">
    <subcellularLocation>
        <location evidence="1">Cell membrane</location>
        <topology evidence="1">Multi-pass membrane protein</topology>
    </subcellularLocation>
</comment>
<feature type="transmembrane region" description="Helical" evidence="9">
    <location>
        <begin position="60"/>
        <end position="79"/>
    </location>
</feature>
<evidence type="ECO:0000256" key="1">
    <source>
        <dbReference type="ARBA" id="ARBA00004651"/>
    </source>
</evidence>
<keyword evidence="4 9" id="KW-0812">Transmembrane</keyword>
<evidence type="ECO:0000256" key="3">
    <source>
        <dbReference type="ARBA" id="ARBA00022475"/>
    </source>
</evidence>
<dbReference type="Pfam" id="PF02653">
    <property type="entry name" value="BPD_transp_2"/>
    <property type="match status" value="1"/>
</dbReference>
<dbReference type="PANTHER" id="PTHR11795">
    <property type="entry name" value="BRANCHED-CHAIN AMINO ACID TRANSPORT SYSTEM PERMEASE PROTEIN LIVH"/>
    <property type="match status" value="1"/>
</dbReference>
<keyword evidence="11" id="KW-1185">Reference proteome</keyword>
<comment type="caution">
    <text evidence="10">The sequence shown here is derived from an EMBL/GenBank/DDBJ whole genome shotgun (WGS) entry which is preliminary data.</text>
</comment>
<feature type="transmembrane region" description="Helical" evidence="9">
    <location>
        <begin position="12"/>
        <end position="29"/>
    </location>
</feature>
<dbReference type="CDD" id="cd06582">
    <property type="entry name" value="TM_PBP1_LivH_like"/>
    <property type="match status" value="1"/>
</dbReference>
<evidence type="ECO:0000313" key="10">
    <source>
        <dbReference type="EMBL" id="MDD2177989.1"/>
    </source>
</evidence>
<evidence type="ECO:0000313" key="11">
    <source>
        <dbReference type="Proteomes" id="UP001148932"/>
    </source>
</evidence>
<proteinExistence type="inferred from homology"/>
<gene>
    <name evidence="10" type="ORF">OIN59_11140</name>
</gene>
<reference evidence="10" key="1">
    <citation type="submission" date="2022-10" db="EMBL/GenBank/DDBJ databases">
        <title>Description of microaerobic benzene degrading bacteria.</title>
        <authorList>
            <person name="Bedics A."/>
            <person name="Tancsics A."/>
            <person name="Banerjee S."/>
        </authorList>
    </citation>
    <scope>NUCLEOTIDE SEQUENCE</scope>
    <source>
        <strain evidence="10">D2M1</strain>
    </source>
</reference>
<evidence type="ECO:0000256" key="7">
    <source>
        <dbReference type="ARBA" id="ARBA00023136"/>
    </source>
</evidence>
<evidence type="ECO:0000256" key="8">
    <source>
        <dbReference type="ARBA" id="ARBA00037998"/>
    </source>
</evidence>
<keyword evidence="3" id="KW-1003">Cell membrane</keyword>
<dbReference type="EMBL" id="JAPCKI010000005">
    <property type="protein sequence ID" value="MDD2177989.1"/>
    <property type="molecule type" value="Genomic_DNA"/>
</dbReference>
<keyword evidence="6 9" id="KW-1133">Transmembrane helix</keyword>
<sequence length="289" mass="30106">MHAFLHQLASGFASGCIYASLALALVMIYQSTHHINFAQGEMAMFSTYLAATAIQAGVPYWVTFFGVLALSLVGGAAIHRVFIRPVEKAPVLSTVAISISLLVIFNSLAGWIWGFTSRSFPSPFDGWKAGAPYLSGHELGLVLVTLAVLSVVFAFFRYTVVGLAMRAAAQNPMASQLVGIPVGATQALGWGLAAALGSVAGMMAAPLLYLDPHLMSGLLLYAFAGALLGGITNPWGAAVGGILIGIAENLAGAYLVGTELKLVFALGVILLVLLVRPAGLFGRSTVVRV</sequence>
<dbReference type="Proteomes" id="UP001148932">
    <property type="component" value="Unassembled WGS sequence"/>
</dbReference>
<evidence type="ECO:0000256" key="9">
    <source>
        <dbReference type="SAM" id="Phobius"/>
    </source>
</evidence>
<feature type="transmembrane region" description="Helical" evidence="9">
    <location>
        <begin position="177"/>
        <end position="201"/>
    </location>
</feature>
<feature type="transmembrane region" description="Helical" evidence="9">
    <location>
        <begin position="262"/>
        <end position="282"/>
    </location>
</feature>
<dbReference type="InterPro" id="IPR001851">
    <property type="entry name" value="ABC_transp_permease"/>
</dbReference>
<evidence type="ECO:0000256" key="6">
    <source>
        <dbReference type="ARBA" id="ARBA00022989"/>
    </source>
</evidence>
<evidence type="ECO:0000256" key="4">
    <source>
        <dbReference type="ARBA" id="ARBA00022692"/>
    </source>
</evidence>
<keyword evidence="7 9" id="KW-0472">Membrane</keyword>
<feature type="transmembrane region" description="Helical" evidence="9">
    <location>
        <begin position="91"/>
        <end position="113"/>
    </location>
</feature>
<evidence type="ECO:0000256" key="5">
    <source>
        <dbReference type="ARBA" id="ARBA00022970"/>
    </source>
</evidence>
<name>A0ABT5RWB5_9BURK</name>
<dbReference type="PANTHER" id="PTHR11795:SF451">
    <property type="entry name" value="ABC TRANSPORTER PERMEASE PROTEIN"/>
    <property type="match status" value="1"/>
</dbReference>